<accession>A0A0M0GC76</accession>
<gene>
    <name evidence="1" type="ORF">AF332_12120</name>
</gene>
<reference evidence="2" key="1">
    <citation type="submission" date="2015-07" db="EMBL/GenBank/DDBJ databases">
        <title>Fjat-10036 dsm4.</title>
        <authorList>
            <person name="Liu B."/>
            <person name="Wang J."/>
            <person name="Zhu Y."/>
            <person name="Liu G."/>
            <person name="Chen Q."/>
            <person name="Chen Z."/>
            <person name="Lan J."/>
            <person name="Che J."/>
            <person name="Ge C."/>
            <person name="Shi H."/>
            <person name="Pan Z."/>
            <person name="Liu X."/>
        </authorList>
    </citation>
    <scope>NUCLEOTIDE SEQUENCE [LARGE SCALE GENOMIC DNA]</scope>
    <source>
        <strain evidence="2">DSM 4</strain>
    </source>
</reference>
<organism evidence="1 2">
    <name type="scientific">Sporosarcina globispora</name>
    <name type="common">Bacillus globisporus</name>
    <dbReference type="NCBI Taxonomy" id="1459"/>
    <lineage>
        <taxon>Bacteria</taxon>
        <taxon>Bacillati</taxon>
        <taxon>Bacillota</taxon>
        <taxon>Bacilli</taxon>
        <taxon>Bacillales</taxon>
        <taxon>Caryophanaceae</taxon>
        <taxon>Sporosarcina</taxon>
    </lineage>
</organism>
<comment type="caution">
    <text evidence="1">The sequence shown here is derived from an EMBL/GenBank/DDBJ whole genome shotgun (WGS) entry which is preliminary data.</text>
</comment>
<dbReference type="Proteomes" id="UP000037109">
    <property type="component" value="Unassembled WGS sequence"/>
</dbReference>
<sequence length="108" mass="12798">MPKLAVILAWGERKRINRAKQGEFLAGKERKRISNSVSPLDERYENDYPPNFKSSPKNYYSITYTHCSFTNLKRKIILKFVKIIEIIRKRVYIGKKIFGRGRLITFFP</sequence>
<dbReference type="STRING" id="1459.AF332_12120"/>
<protein>
    <submittedName>
        <fullName evidence="1">Uncharacterized protein</fullName>
    </submittedName>
</protein>
<evidence type="ECO:0000313" key="1">
    <source>
        <dbReference type="EMBL" id="KON87500.1"/>
    </source>
</evidence>
<dbReference type="AlphaFoldDB" id="A0A0M0GC76"/>
<evidence type="ECO:0000313" key="2">
    <source>
        <dbReference type="Proteomes" id="UP000037109"/>
    </source>
</evidence>
<dbReference type="EMBL" id="LGUF01000007">
    <property type="protein sequence ID" value="KON87500.1"/>
    <property type="molecule type" value="Genomic_DNA"/>
</dbReference>
<proteinExistence type="predicted"/>
<name>A0A0M0GC76_SPOGL</name>
<keyword evidence="2" id="KW-1185">Reference proteome</keyword>
<dbReference type="PATRIC" id="fig|1459.3.peg.2615"/>